<keyword evidence="3" id="KW-1185">Reference proteome</keyword>
<proteinExistence type="predicted"/>
<feature type="transmembrane region" description="Helical" evidence="1">
    <location>
        <begin position="32"/>
        <end position="53"/>
    </location>
</feature>
<dbReference type="EMBL" id="BSFP01000072">
    <property type="protein sequence ID" value="GLL06383.1"/>
    <property type="molecule type" value="Genomic_DNA"/>
</dbReference>
<dbReference type="RefSeq" id="WP_261965246.1">
    <property type="nucleotide sequence ID" value="NZ_BAAAXA010000001.1"/>
</dbReference>
<dbReference type="Proteomes" id="UP001143480">
    <property type="component" value="Unassembled WGS sequence"/>
</dbReference>
<dbReference type="AlphaFoldDB" id="A0A9W6KRP3"/>
<keyword evidence="1" id="KW-1133">Transmembrane helix</keyword>
<comment type="caution">
    <text evidence="2">The sequence shown here is derived from an EMBL/GenBank/DDBJ whole genome shotgun (WGS) entry which is preliminary data.</text>
</comment>
<evidence type="ECO:0000313" key="3">
    <source>
        <dbReference type="Proteomes" id="UP001143480"/>
    </source>
</evidence>
<reference evidence="2" key="1">
    <citation type="journal article" date="2014" name="Int. J. Syst. Evol. Microbiol.">
        <title>Complete genome sequence of Corynebacterium casei LMG S-19264T (=DSM 44701T), isolated from a smear-ripened cheese.</title>
        <authorList>
            <consortium name="US DOE Joint Genome Institute (JGI-PGF)"/>
            <person name="Walter F."/>
            <person name="Albersmeier A."/>
            <person name="Kalinowski J."/>
            <person name="Ruckert C."/>
        </authorList>
    </citation>
    <scope>NUCLEOTIDE SEQUENCE</scope>
    <source>
        <strain evidence="2">VKM Ac-1321</strain>
    </source>
</reference>
<evidence type="ECO:0000313" key="2">
    <source>
        <dbReference type="EMBL" id="GLL06383.1"/>
    </source>
</evidence>
<name>A0A9W6KRP3_9ACTN</name>
<feature type="transmembrane region" description="Helical" evidence="1">
    <location>
        <begin position="7"/>
        <end position="26"/>
    </location>
</feature>
<accession>A0A9W6KRP3</accession>
<sequence>MTPRLSLNIMLILSVCYGAAVAIVALTTDDLVGTVALIGGIVLGVLWTVRSFLLRGAR</sequence>
<reference evidence="2" key="2">
    <citation type="submission" date="2023-01" db="EMBL/GenBank/DDBJ databases">
        <authorList>
            <person name="Sun Q."/>
            <person name="Evtushenko L."/>
        </authorList>
    </citation>
    <scope>NUCLEOTIDE SEQUENCE</scope>
    <source>
        <strain evidence="2">VKM Ac-1321</strain>
    </source>
</reference>
<gene>
    <name evidence="2" type="ORF">GCM10017581_081330</name>
</gene>
<protein>
    <submittedName>
        <fullName evidence="2">Uncharacterized protein</fullName>
    </submittedName>
</protein>
<organism evidence="2 3">
    <name type="scientific">Dactylosporangium matsuzakiense</name>
    <dbReference type="NCBI Taxonomy" id="53360"/>
    <lineage>
        <taxon>Bacteria</taxon>
        <taxon>Bacillati</taxon>
        <taxon>Actinomycetota</taxon>
        <taxon>Actinomycetes</taxon>
        <taxon>Micromonosporales</taxon>
        <taxon>Micromonosporaceae</taxon>
        <taxon>Dactylosporangium</taxon>
    </lineage>
</organism>
<keyword evidence="1" id="KW-0812">Transmembrane</keyword>
<keyword evidence="1" id="KW-0472">Membrane</keyword>
<evidence type="ECO:0000256" key="1">
    <source>
        <dbReference type="SAM" id="Phobius"/>
    </source>
</evidence>